<organism evidence="2 3">
    <name type="scientific">[Clostridium] methylpentosum DSM 5476</name>
    <dbReference type="NCBI Taxonomy" id="537013"/>
    <lineage>
        <taxon>Bacteria</taxon>
        <taxon>Bacillati</taxon>
        <taxon>Bacillota</taxon>
        <taxon>Clostridia</taxon>
        <taxon>Eubacteriales</taxon>
        <taxon>Oscillospiraceae</taxon>
        <taxon>Oscillospiraceae incertae sedis</taxon>
    </lineage>
</organism>
<reference evidence="2 3" key="1">
    <citation type="submission" date="2009-01" db="EMBL/GenBank/DDBJ databases">
        <authorList>
            <person name="Fulton L."/>
            <person name="Clifton S."/>
            <person name="Fulton B."/>
            <person name="Xu J."/>
            <person name="Minx P."/>
            <person name="Pepin K.H."/>
            <person name="Johnson M."/>
            <person name="Bhonagiri V."/>
            <person name="Nash W.E."/>
            <person name="Mardis E.R."/>
            <person name="Wilson R.K."/>
        </authorList>
    </citation>
    <scope>NUCLEOTIDE SEQUENCE [LARGE SCALE GENOMIC DNA]</scope>
    <source>
        <strain evidence="2 3">DSM 5476</strain>
    </source>
</reference>
<reference evidence="2 3" key="2">
    <citation type="submission" date="2009-02" db="EMBL/GenBank/DDBJ databases">
        <title>Draft genome sequence of Clostridium methylpentosum (DSM 5476).</title>
        <authorList>
            <person name="Sudarsanam P."/>
            <person name="Ley R."/>
            <person name="Guruge J."/>
            <person name="Turnbaugh P.J."/>
            <person name="Mahowald M."/>
            <person name="Liep D."/>
            <person name="Gordon J."/>
        </authorList>
    </citation>
    <scope>NUCLEOTIDE SEQUENCE [LARGE SCALE GENOMIC DNA]</scope>
    <source>
        <strain evidence="2 3">DSM 5476</strain>
    </source>
</reference>
<dbReference type="AlphaFoldDB" id="C0ED47"/>
<dbReference type="eggNOG" id="COG2327">
    <property type="taxonomic scope" value="Bacteria"/>
</dbReference>
<protein>
    <recommendedName>
        <fullName evidence="1">Polysaccharide pyruvyl transferase domain-containing protein</fullName>
    </recommendedName>
</protein>
<evidence type="ECO:0000313" key="3">
    <source>
        <dbReference type="Proteomes" id="UP000003340"/>
    </source>
</evidence>
<dbReference type="Pfam" id="PF04230">
    <property type="entry name" value="PS_pyruv_trans"/>
    <property type="match status" value="1"/>
</dbReference>
<feature type="domain" description="Polysaccharide pyruvyl transferase" evidence="1">
    <location>
        <begin position="16"/>
        <end position="292"/>
    </location>
</feature>
<comment type="caution">
    <text evidence="2">The sequence shown here is derived from an EMBL/GenBank/DDBJ whole genome shotgun (WGS) entry which is preliminary data.</text>
</comment>
<proteinExistence type="predicted"/>
<evidence type="ECO:0000259" key="1">
    <source>
        <dbReference type="Pfam" id="PF04230"/>
    </source>
</evidence>
<evidence type="ECO:0000313" key="2">
    <source>
        <dbReference type="EMBL" id="EEG30560.1"/>
    </source>
</evidence>
<gene>
    <name evidence="2" type="ORF">CLOSTMETH_01773</name>
</gene>
<accession>C0ED47</accession>
<sequence>MKKIGILTHYTVNNQGAILQLYALYHQLKDMGYEPYVLTYQKNFDFADEDTRKRYHIGPGSYGYFIKEYLIKKGFRITYFNYRKNQILSRFKQEEFRFTDYQDDSMDVAIVGSDEVFSIPVGINQMMYGYGVGADRLVSYAPSFGQTDLALLQQHNCVDLISNGLKKFDSLSVRDQHSAEMVRSLADVDAQIVCDPVVLYDFSKRPIGKRKISQDYILVYAYDKMMNNPEEIEAIRGFAKRRNLKVVSAGTYHKWCDYNIPCDPVEWLDYFHYASYAVVDTFHGLLASLVTGSNVAILVRSINTNKLNYLAVQFGVENRIVRGDLTRQLEKVFDAEPDYETINGCINDLRKKGLSFLTRSIEGSVNEQYQ</sequence>
<dbReference type="InterPro" id="IPR007345">
    <property type="entry name" value="Polysacch_pyruvyl_Trfase"/>
</dbReference>
<dbReference type="STRING" id="537013.CLOSTMETH_01773"/>
<name>C0ED47_9FIRM</name>
<dbReference type="Proteomes" id="UP000003340">
    <property type="component" value="Unassembled WGS sequence"/>
</dbReference>
<dbReference type="HOGENOM" id="CLU_025617_1_0_9"/>
<dbReference type="EMBL" id="ACEC01000060">
    <property type="protein sequence ID" value="EEG30560.1"/>
    <property type="molecule type" value="Genomic_DNA"/>
</dbReference>
<keyword evidence="3" id="KW-1185">Reference proteome</keyword>